<name>A0A249DX55_9ENTR</name>
<gene>
    <name evidence="1" type="ORF">BA171_03165</name>
</gene>
<accession>A0A249DX55</accession>
<evidence type="ECO:0000313" key="1">
    <source>
        <dbReference type="EMBL" id="ASX26123.1"/>
    </source>
</evidence>
<evidence type="ECO:0000313" key="2">
    <source>
        <dbReference type="Proteomes" id="UP000216438"/>
    </source>
</evidence>
<proteinExistence type="predicted"/>
<dbReference type="EMBL" id="CP016303">
    <property type="protein sequence ID" value="ASX26123.1"/>
    <property type="molecule type" value="Genomic_DNA"/>
</dbReference>
<organism evidence="1 2">
    <name type="scientific">Candidatus Hamiltonella defensa</name>
    <name type="common">Bemisia tabaci</name>
    <dbReference type="NCBI Taxonomy" id="672795"/>
    <lineage>
        <taxon>Bacteria</taxon>
        <taxon>Pseudomonadati</taxon>
        <taxon>Pseudomonadota</taxon>
        <taxon>Gammaproteobacteria</taxon>
        <taxon>Enterobacterales</taxon>
        <taxon>Enterobacteriaceae</taxon>
        <taxon>aphid secondary symbionts</taxon>
        <taxon>Candidatus Williamhamiltonella</taxon>
    </lineage>
</organism>
<dbReference type="Proteomes" id="UP000216438">
    <property type="component" value="Chromosome"/>
</dbReference>
<dbReference type="RefSeq" id="WP_016857352.1">
    <property type="nucleotide sequence ID" value="NZ_CP016303.1"/>
</dbReference>
<dbReference type="AlphaFoldDB" id="A0A249DX55"/>
<reference evidence="1 2" key="2">
    <citation type="submission" date="2017-09" db="EMBL/GenBank/DDBJ databases">
        <title>The genome of whitefly Bemisia tabaci, a global crop pest, provides novel insights into virus transmission, host adaptation and insecticide resistance.</title>
        <authorList>
            <person name="Kaur N."/>
            <person name="Kliot A."/>
            <person name="Pinheiro P.V."/>
            <person name="Luan J."/>
            <person name="Zheng Y."/>
            <person name="Liu W."/>
            <person name="Sun H."/>
            <person name="Yang X."/>
            <person name="Xu Y."/>
            <person name="Luo Y."/>
            <person name="Kruse A."/>
            <person name="Fisher T.W."/>
            <person name="Nelson D.R."/>
            <person name="Elimelech M."/>
            <person name="MacCoss M."/>
            <person name="Johnson R."/>
            <person name="Cohen E."/>
            <person name="Hunter W.B."/>
            <person name="Brown J.K."/>
            <person name="Jander G."/>
            <person name="Cilia M."/>
            <person name="Douglas A.E."/>
            <person name="Ghanim M."/>
            <person name="Simmons A.M."/>
            <person name="Wintermantel W.M."/>
            <person name="Ling K.-S."/>
            <person name="Fei Z."/>
        </authorList>
    </citation>
    <scope>NUCLEOTIDE SEQUENCE [LARGE SCALE GENOMIC DNA]</scope>
    <source>
        <strain evidence="1 2">MEAM1</strain>
    </source>
</reference>
<sequence length="211" mass="23417">MIKKYLKCIKKLQLAKSILVGSIFLICSSSTLADSTYYLKGKITSFEFKDNKGDRCNFSINNGSAPAPAENKGVCDFLKKAMEHDQDVSVEIKDITHYWGLGLDTYDISVSFLNRNTSWSQGNPSKYLLEGSVEDVLNTYDGNCYVAVSGYGVDYNKAYHRTKDMKICQLAQSAFYTGMQVRMIATSSGGGEGNEINSFQVTQCCTRSQTN</sequence>
<protein>
    <submittedName>
        <fullName evidence="1">Uncharacterized protein</fullName>
    </submittedName>
</protein>
<reference evidence="2" key="1">
    <citation type="submission" date="2016-06" db="EMBL/GenBank/DDBJ databases">
        <authorList>
            <person name="Chen W."/>
            <person name="Hasegawa D.K."/>
        </authorList>
    </citation>
    <scope>NUCLEOTIDE SEQUENCE [LARGE SCALE GENOMIC DNA]</scope>
    <source>
        <strain evidence="2">MEAM1</strain>
    </source>
</reference>